<sequence>MVTGKELSTFFMKSSLTEIFLSYSLPLYLETKIWHCSVTGSSGKRQPK</sequence>
<proteinExistence type="predicted"/>
<accession>A0A0A9FZC3</accession>
<reference evidence="1" key="2">
    <citation type="journal article" date="2015" name="Data Brief">
        <title>Shoot transcriptome of the giant reed, Arundo donax.</title>
        <authorList>
            <person name="Barrero R.A."/>
            <person name="Guerrero F.D."/>
            <person name="Moolhuijzen P."/>
            <person name="Goolsby J.A."/>
            <person name="Tidwell J."/>
            <person name="Bellgard S.E."/>
            <person name="Bellgard M.I."/>
        </authorList>
    </citation>
    <scope>NUCLEOTIDE SEQUENCE</scope>
    <source>
        <tissue evidence="1">Shoot tissue taken approximately 20 cm above the soil surface</tissue>
    </source>
</reference>
<reference evidence="1" key="1">
    <citation type="submission" date="2014-09" db="EMBL/GenBank/DDBJ databases">
        <authorList>
            <person name="Magalhaes I.L.F."/>
            <person name="Oliveira U."/>
            <person name="Santos F.R."/>
            <person name="Vidigal T.H.D.A."/>
            <person name="Brescovit A.D."/>
            <person name="Santos A.J."/>
        </authorList>
    </citation>
    <scope>NUCLEOTIDE SEQUENCE</scope>
    <source>
        <tissue evidence="1">Shoot tissue taken approximately 20 cm above the soil surface</tissue>
    </source>
</reference>
<evidence type="ECO:0000313" key="1">
    <source>
        <dbReference type="EMBL" id="JAE18195.1"/>
    </source>
</evidence>
<dbReference type="AlphaFoldDB" id="A0A0A9FZC3"/>
<dbReference type="EMBL" id="GBRH01179701">
    <property type="protein sequence ID" value="JAE18195.1"/>
    <property type="molecule type" value="Transcribed_RNA"/>
</dbReference>
<name>A0A0A9FZC3_ARUDO</name>
<organism evidence="1">
    <name type="scientific">Arundo donax</name>
    <name type="common">Giant reed</name>
    <name type="synonym">Donax arundinaceus</name>
    <dbReference type="NCBI Taxonomy" id="35708"/>
    <lineage>
        <taxon>Eukaryota</taxon>
        <taxon>Viridiplantae</taxon>
        <taxon>Streptophyta</taxon>
        <taxon>Embryophyta</taxon>
        <taxon>Tracheophyta</taxon>
        <taxon>Spermatophyta</taxon>
        <taxon>Magnoliopsida</taxon>
        <taxon>Liliopsida</taxon>
        <taxon>Poales</taxon>
        <taxon>Poaceae</taxon>
        <taxon>PACMAD clade</taxon>
        <taxon>Arundinoideae</taxon>
        <taxon>Arundineae</taxon>
        <taxon>Arundo</taxon>
    </lineage>
</organism>
<protein>
    <submittedName>
        <fullName evidence="1">Uncharacterized protein</fullName>
    </submittedName>
</protein>